<evidence type="ECO:0000313" key="2">
    <source>
        <dbReference type="Proteomes" id="UP001630127"/>
    </source>
</evidence>
<evidence type="ECO:0000313" key="1">
    <source>
        <dbReference type="EMBL" id="KAL3518947.1"/>
    </source>
</evidence>
<dbReference type="Proteomes" id="UP001630127">
    <property type="component" value="Unassembled WGS sequence"/>
</dbReference>
<protein>
    <submittedName>
        <fullName evidence="1">Uncharacterized protein</fullName>
    </submittedName>
</protein>
<dbReference type="AlphaFoldDB" id="A0ABD2ZKH1"/>
<gene>
    <name evidence="1" type="ORF">ACH5RR_021536</name>
</gene>
<reference evidence="1 2" key="1">
    <citation type="submission" date="2024-11" db="EMBL/GenBank/DDBJ databases">
        <title>A near-complete genome assembly of Cinchona calisaya.</title>
        <authorList>
            <person name="Lian D.C."/>
            <person name="Zhao X.W."/>
            <person name="Wei L."/>
        </authorList>
    </citation>
    <scope>NUCLEOTIDE SEQUENCE [LARGE SCALE GENOMIC DNA]</scope>
    <source>
        <tissue evidence="1">Nenye</tissue>
    </source>
</reference>
<accession>A0ABD2ZKH1</accession>
<name>A0ABD2ZKH1_9GENT</name>
<sequence>MSMTEYYEKFEEWRDGMLAVKLELDEGYFVEKFNLKLDWEIKLKFGRFKRLAQILFKPFLCSKIEETMMEKLNSEEYHAMGLLVGTLEDKANLKGKSCNKNPSLVNGFELYRQVVPENASLPLSYELKTHLYNLGEKTQALILLNLVVLDGTITNTISDRGGFKIQLENLEKGLKMYFDHSYEGVVGDKVLELTGKKLCNSNNFSCSAFLVVAAYSSDVDIDPYGGKGAMEVSAEFMRNDIPTSSLPVTGSILCINCLETSNQYNYFG</sequence>
<organism evidence="1 2">
    <name type="scientific">Cinchona calisaya</name>
    <dbReference type="NCBI Taxonomy" id="153742"/>
    <lineage>
        <taxon>Eukaryota</taxon>
        <taxon>Viridiplantae</taxon>
        <taxon>Streptophyta</taxon>
        <taxon>Embryophyta</taxon>
        <taxon>Tracheophyta</taxon>
        <taxon>Spermatophyta</taxon>
        <taxon>Magnoliopsida</taxon>
        <taxon>eudicotyledons</taxon>
        <taxon>Gunneridae</taxon>
        <taxon>Pentapetalae</taxon>
        <taxon>asterids</taxon>
        <taxon>lamiids</taxon>
        <taxon>Gentianales</taxon>
        <taxon>Rubiaceae</taxon>
        <taxon>Cinchonoideae</taxon>
        <taxon>Cinchoneae</taxon>
        <taxon>Cinchona</taxon>
    </lineage>
</organism>
<keyword evidence="2" id="KW-1185">Reference proteome</keyword>
<comment type="caution">
    <text evidence="1">The sequence shown here is derived from an EMBL/GenBank/DDBJ whole genome shotgun (WGS) entry which is preliminary data.</text>
</comment>
<dbReference type="EMBL" id="JBJUIK010000009">
    <property type="protein sequence ID" value="KAL3518947.1"/>
    <property type="molecule type" value="Genomic_DNA"/>
</dbReference>
<proteinExistence type="predicted"/>